<evidence type="ECO:0000256" key="7">
    <source>
        <dbReference type="ARBA" id="ARBA00023004"/>
    </source>
</evidence>
<keyword evidence="3" id="KW-1003">Cell membrane</keyword>
<dbReference type="SMART" id="SM00382">
    <property type="entry name" value="AAA"/>
    <property type="match status" value="1"/>
</dbReference>
<dbReference type="Gene3D" id="3.40.50.300">
    <property type="entry name" value="P-loop containing nucleotide triphosphate hydrolases"/>
    <property type="match status" value="1"/>
</dbReference>
<dbReference type="GeneID" id="82526566"/>
<protein>
    <submittedName>
        <fullName evidence="11">ABC transporter ATP-binding protein</fullName>
    </submittedName>
</protein>
<dbReference type="GO" id="GO:0016887">
    <property type="term" value="F:ATP hydrolysis activity"/>
    <property type="evidence" value="ECO:0007669"/>
    <property type="project" value="InterPro"/>
</dbReference>
<evidence type="ECO:0000256" key="9">
    <source>
        <dbReference type="ARBA" id="ARBA00023136"/>
    </source>
</evidence>
<gene>
    <name evidence="11" type="ORF">C5O23_09465</name>
</gene>
<dbReference type="SUPFAM" id="SSF52540">
    <property type="entry name" value="P-loop containing nucleoside triphosphate hydrolases"/>
    <property type="match status" value="1"/>
</dbReference>
<dbReference type="EMBL" id="PUEC01000020">
    <property type="protein sequence ID" value="PWB01583.1"/>
    <property type="molecule type" value="Genomic_DNA"/>
</dbReference>
<sequence>MSHTAVELHGLLTGYQGRDGSVKVSGPLDACLNKGEMTCLLGPNGAGKSTLLKTLSGMLSPLSGSVTVDGKSLTDYSVSELAKVIGLVLTEKPAVGNMKVEQLVAMGRSPYTGFWGRLSDYDRKIVDDAVGLVGIGPLCGRPVASLSDGERQKVMIAKALAQQTPVIFLDEPTAFLDFPSKVEIMRLLRSLSRFRQTTVFISTHDLEIALQIADRVWLLDKHHGLKTGTPRGLAADGSLGVYFDREGICYDPLGGHFRILMQDQ</sequence>
<dbReference type="InterPro" id="IPR051535">
    <property type="entry name" value="Siderophore_ABC-ATPase"/>
</dbReference>
<dbReference type="InterPro" id="IPR027417">
    <property type="entry name" value="P-loop_NTPase"/>
</dbReference>
<evidence type="ECO:0000256" key="4">
    <source>
        <dbReference type="ARBA" id="ARBA00022496"/>
    </source>
</evidence>
<dbReference type="InterPro" id="IPR003439">
    <property type="entry name" value="ABC_transporter-like_ATP-bd"/>
</dbReference>
<reference evidence="12" key="1">
    <citation type="submission" date="2018-02" db="EMBL/GenBank/DDBJ databases">
        <authorList>
            <person name="Clavel T."/>
            <person name="Strowig T."/>
        </authorList>
    </citation>
    <scope>NUCLEOTIDE SEQUENCE [LARGE SCALE GENOMIC DNA]</scope>
    <source>
        <strain evidence="12">DSM 103720</strain>
    </source>
</reference>
<dbReference type="InterPro" id="IPR003593">
    <property type="entry name" value="AAA+_ATPase"/>
</dbReference>
<evidence type="ECO:0000256" key="5">
    <source>
        <dbReference type="ARBA" id="ARBA00022741"/>
    </source>
</evidence>
<accession>A0A2V1IJB2</accession>
<keyword evidence="8" id="KW-0406">Ion transport</keyword>
<feature type="domain" description="ABC transporter" evidence="10">
    <location>
        <begin position="6"/>
        <end position="246"/>
    </location>
</feature>
<comment type="subcellular location">
    <subcellularLocation>
        <location evidence="1">Cell membrane</location>
        <topology evidence="1">Peripheral membrane protein</topology>
    </subcellularLocation>
</comment>
<evidence type="ECO:0000256" key="1">
    <source>
        <dbReference type="ARBA" id="ARBA00004202"/>
    </source>
</evidence>
<comment type="caution">
    <text evidence="11">The sequence shown here is derived from an EMBL/GenBank/DDBJ whole genome shotgun (WGS) entry which is preliminary data.</text>
</comment>
<organism evidence="11 12">
    <name type="scientific">Duncaniella muris</name>
    <dbReference type="NCBI Taxonomy" id="2094150"/>
    <lineage>
        <taxon>Bacteria</taxon>
        <taxon>Pseudomonadati</taxon>
        <taxon>Bacteroidota</taxon>
        <taxon>Bacteroidia</taxon>
        <taxon>Bacteroidales</taxon>
        <taxon>Muribaculaceae</taxon>
        <taxon>Duncaniella</taxon>
    </lineage>
</organism>
<dbReference type="PANTHER" id="PTHR42771:SF2">
    <property type="entry name" value="IRON(3+)-HYDROXAMATE IMPORT ATP-BINDING PROTEIN FHUC"/>
    <property type="match status" value="1"/>
</dbReference>
<evidence type="ECO:0000259" key="10">
    <source>
        <dbReference type="PROSITE" id="PS50893"/>
    </source>
</evidence>
<dbReference type="RefSeq" id="WP_107032703.1">
    <property type="nucleotide sequence ID" value="NZ_PUEC01000020.1"/>
</dbReference>
<keyword evidence="5" id="KW-0547">Nucleotide-binding</keyword>
<dbReference type="AlphaFoldDB" id="A0A2V1IJB2"/>
<name>A0A2V1IJB2_9BACT</name>
<evidence type="ECO:0000256" key="3">
    <source>
        <dbReference type="ARBA" id="ARBA00022475"/>
    </source>
</evidence>
<dbReference type="GO" id="GO:0005886">
    <property type="term" value="C:plasma membrane"/>
    <property type="evidence" value="ECO:0007669"/>
    <property type="project" value="UniProtKB-SubCell"/>
</dbReference>
<keyword evidence="2" id="KW-0813">Transport</keyword>
<dbReference type="GO" id="GO:0006826">
    <property type="term" value="P:iron ion transport"/>
    <property type="evidence" value="ECO:0007669"/>
    <property type="project" value="UniProtKB-KW"/>
</dbReference>
<evidence type="ECO:0000256" key="8">
    <source>
        <dbReference type="ARBA" id="ARBA00023065"/>
    </source>
</evidence>
<dbReference type="PROSITE" id="PS50893">
    <property type="entry name" value="ABC_TRANSPORTER_2"/>
    <property type="match status" value="1"/>
</dbReference>
<keyword evidence="9" id="KW-0472">Membrane</keyword>
<dbReference type="GO" id="GO:0005524">
    <property type="term" value="F:ATP binding"/>
    <property type="evidence" value="ECO:0007669"/>
    <property type="project" value="UniProtKB-KW"/>
</dbReference>
<dbReference type="PANTHER" id="PTHR42771">
    <property type="entry name" value="IRON(3+)-HYDROXAMATE IMPORT ATP-BINDING PROTEIN FHUC"/>
    <property type="match status" value="1"/>
</dbReference>
<proteinExistence type="predicted"/>
<keyword evidence="7" id="KW-0408">Iron</keyword>
<keyword evidence="12" id="KW-1185">Reference proteome</keyword>
<evidence type="ECO:0000313" key="11">
    <source>
        <dbReference type="EMBL" id="PWB01583.1"/>
    </source>
</evidence>
<evidence type="ECO:0000256" key="2">
    <source>
        <dbReference type="ARBA" id="ARBA00022448"/>
    </source>
</evidence>
<evidence type="ECO:0000256" key="6">
    <source>
        <dbReference type="ARBA" id="ARBA00022840"/>
    </source>
</evidence>
<keyword evidence="6 11" id="KW-0067">ATP-binding</keyword>
<dbReference type="Proteomes" id="UP000244905">
    <property type="component" value="Unassembled WGS sequence"/>
</dbReference>
<dbReference type="Pfam" id="PF00005">
    <property type="entry name" value="ABC_tran"/>
    <property type="match status" value="1"/>
</dbReference>
<evidence type="ECO:0000313" key="12">
    <source>
        <dbReference type="Proteomes" id="UP000244905"/>
    </source>
</evidence>
<keyword evidence="4" id="KW-0410">Iron transport</keyword>
<dbReference type="CDD" id="cd03214">
    <property type="entry name" value="ABC_Iron-Siderophores_B12_Hemin"/>
    <property type="match status" value="1"/>
</dbReference>